<feature type="signal peptide" evidence="2">
    <location>
        <begin position="1"/>
        <end position="21"/>
    </location>
</feature>
<dbReference type="AlphaFoldDB" id="A0AAV0BF85"/>
<evidence type="ECO:0000313" key="3">
    <source>
        <dbReference type="EMBL" id="CAH7685057.1"/>
    </source>
</evidence>
<evidence type="ECO:0000256" key="1">
    <source>
        <dbReference type="SAM" id="MobiDB-lite"/>
    </source>
</evidence>
<keyword evidence="4" id="KW-1185">Reference proteome</keyword>
<sequence>MNSKIFLMLVVCTFFYTPSGASKSLKVRAEKGYHSSGHKGHGHKFKIRAEIGDNIVTQPTINRSYGHHKYHHKGYSKHYRKRALKDVGKEALEANAASGKAAPTADSGAKASVVSRKHGHGHHKMHNAYHKGYRKHYRKRAFGSEKNKANKTQASTKKNFGEKKLSIRATPELSGKTASIDQTPVAKAGLTEKAEKSIANGTVPSQGTAVLRKTESYYRPKHYGYNGYRNSYY</sequence>
<gene>
    <name evidence="3" type="ORF">PPACK8108_LOCUS19527</name>
</gene>
<protein>
    <submittedName>
        <fullName evidence="3">Expressed protein</fullName>
    </submittedName>
</protein>
<evidence type="ECO:0000313" key="4">
    <source>
        <dbReference type="Proteomes" id="UP001153365"/>
    </source>
</evidence>
<dbReference type="EMBL" id="CALTRL010005704">
    <property type="protein sequence ID" value="CAH7685057.1"/>
    <property type="molecule type" value="Genomic_DNA"/>
</dbReference>
<feature type="chain" id="PRO_5043437763" evidence="2">
    <location>
        <begin position="22"/>
        <end position="233"/>
    </location>
</feature>
<dbReference type="Proteomes" id="UP001153365">
    <property type="component" value="Unassembled WGS sequence"/>
</dbReference>
<proteinExistence type="predicted"/>
<organism evidence="3 4">
    <name type="scientific">Phakopsora pachyrhizi</name>
    <name type="common">Asian soybean rust disease fungus</name>
    <dbReference type="NCBI Taxonomy" id="170000"/>
    <lineage>
        <taxon>Eukaryota</taxon>
        <taxon>Fungi</taxon>
        <taxon>Dikarya</taxon>
        <taxon>Basidiomycota</taxon>
        <taxon>Pucciniomycotina</taxon>
        <taxon>Pucciniomycetes</taxon>
        <taxon>Pucciniales</taxon>
        <taxon>Phakopsoraceae</taxon>
        <taxon>Phakopsora</taxon>
    </lineage>
</organism>
<feature type="region of interest" description="Disordered" evidence="1">
    <location>
        <begin position="95"/>
        <end position="126"/>
    </location>
</feature>
<feature type="compositionally biased region" description="Basic residues" evidence="1">
    <location>
        <begin position="115"/>
        <end position="126"/>
    </location>
</feature>
<comment type="caution">
    <text evidence="3">The sequence shown here is derived from an EMBL/GenBank/DDBJ whole genome shotgun (WGS) entry which is preliminary data.</text>
</comment>
<accession>A0AAV0BF85</accession>
<evidence type="ECO:0000256" key="2">
    <source>
        <dbReference type="SAM" id="SignalP"/>
    </source>
</evidence>
<keyword evidence="2" id="KW-0732">Signal</keyword>
<reference evidence="3" key="1">
    <citation type="submission" date="2022-06" db="EMBL/GenBank/DDBJ databases">
        <authorList>
            <consortium name="SYNGENTA / RWTH Aachen University"/>
        </authorList>
    </citation>
    <scope>NUCLEOTIDE SEQUENCE</scope>
</reference>
<name>A0AAV0BF85_PHAPC</name>